<feature type="region of interest" description="Disordered" evidence="3">
    <location>
        <begin position="47"/>
        <end position="73"/>
    </location>
</feature>
<dbReference type="Proteomes" id="UP000249340">
    <property type="component" value="Chromosome"/>
</dbReference>
<accession>A0A345T6U5</accession>
<evidence type="ECO:0000313" key="6">
    <source>
        <dbReference type="Proteomes" id="UP000249340"/>
    </source>
</evidence>
<dbReference type="PANTHER" id="PTHR30055">
    <property type="entry name" value="HTH-TYPE TRANSCRIPTIONAL REGULATOR RUTR"/>
    <property type="match status" value="1"/>
</dbReference>
<feature type="domain" description="HTH tetR-type" evidence="4">
    <location>
        <begin position="167"/>
        <end position="227"/>
    </location>
</feature>
<evidence type="ECO:0000256" key="3">
    <source>
        <dbReference type="SAM" id="MobiDB-lite"/>
    </source>
</evidence>
<dbReference type="InterPro" id="IPR050109">
    <property type="entry name" value="HTH-type_TetR-like_transc_reg"/>
</dbReference>
<keyword evidence="1 2" id="KW-0238">DNA-binding</keyword>
<dbReference type="SUPFAM" id="SSF48498">
    <property type="entry name" value="Tetracyclin repressor-like, C-terminal domain"/>
    <property type="match status" value="1"/>
</dbReference>
<dbReference type="Pfam" id="PF00440">
    <property type="entry name" value="TetR_N"/>
    <property type="match status" value="1"/>
</dbReference>
<dbReference type="OrthoDB" id="5242433at2"/>
<evidence type="ECO:0000313" key="5">
    <source>
        <dbReference type="EMBL" id="AXI81700.1"/>
    </source>
</evidence>
<gene>
    <name evidence="5" type="ORF">C7M71_027110</name>
</gene>
<dbReference type="InterPro" id="IPR036271">
    <property type="entry name" value="Tet_transcr_reg_TetR-rel_C_sf"/>
</dbReference>
<evidence type="ECO:0000256" key="2">
    <source>
        <dbReference type="PROSITE-ProRule" id="PRU00335"/>
    </source>
</evidence>
<dbReference type="GO" id="GO:0003700">
    <property type="term" value="F:DNA-binding transcription factor activity"/>
    <property type="evidence" value="ECO:0007669"/>
    <property type="project" value="TreeGrafter"/>
</dbReference>
<feature type="compositionally biased region" description="Basic and acidic residues" evidence="3">
    <location>
        <begin position="150"/>
        <end position="168"/>
    </location>
</feature>
<feature type="DNA-binding region" description="H-T-H motif" evidence="2">
    <location>
        <begin position="190"/>
        <end position="209"/>
    </location>
</feature>
<dbReference type="SUPFAM" id="SSF46689">
    <property type="entry name" value="Homeodomain-like"/>
    <property type="match status" value="1"/>
</dbReference>
<dbReference type="Gene3D" id="1.10.357.10">
    <property type="entry name" value="Tetracycline Repressor, domain 2"/>
    <property type="match status" value="1"/>
</dbReference>
<name>A0A345T6U5_9ACTN</name>
<dbReference type="PROSITE" id="PS50977">
    <property type="entry name" value="HTH_TETR_2"/>
    <property type="match status" value="1"/>
</dbReference>
<dbReference type="PANTHER" id="PTHR30055:SF226">
    <property type="entry name" value="HTH-TYPE TRANSCRIPTIONAL REGULATOR PKSA"/>
    <property type="match status" value="1"/>
</dbReference>
<dbReference type="InterPro" id="IPR001647">
    <property type="entry name" value="HTH_TetR"/>
</dbReference>
<proteinExistence type="predicted"/>
<feature type="region of interest" description="Disordered" evidence="3">
    <location>
        <begin position="136"/>
        <end position="168"/>
    </location>
</feature>
<dbReference type="PRINTS" id="PR00455">
    <property type="entry name" value="HTHTETR"/>
</dbReference>
<evidence type="ECO:0000256" key="1">
    <source>
        <dbReference type="ARBA" id="ARBA00023125"/>
    </source>
</evidence>
<keyword evidence="6" id="KW-1185">Reference proteome</keyword>
<dbReference type="GO" id="GO:0000976">
    <property type="term" value="F:transcription cis-regulatory region binding"/>
    <property type="evidence" value="ECO:0007669"/>
    <property type="project" value="TreeGrafter"/>
</dbReference>
<reference evidence="6" key="1">
    <citation type="submission" date="2018-07" db="EMBL/GenBank/DDBJ databases">
        <title>Streptacidiphilus bronchialis DSM 106435 chromosome.</title>
        <authorList>
            <person name="Batra D."/>
            <person name="Gulvik C.A."/>
        </authorList>
    </citation>
    <scope>NUCLEOTIDE SEQUENCE [LARGE SCALE GENOMIC DNA]</scope>
    <source>
        <strain evidence="6">DSM 106435</strain>
    </source>
</reference>
<organism evidence="5 6">
    <name type="scientific">Peterkaempfera bronchialis</name>
    <dbReference type="NCBI Taxonomy" id="2126346"/>
    <lineage>
        <taxon>Bacteria</taxon>
        <taxon>Bacillati</taxon>
        <taxon>Actinomycetota</taxon>
        <taxon>Actinomycetes</taxon>
        <taxon>Kitasatosporales</taxon>
        <taxon>Streptomycetaceae</taxon>
        <taxon>Peterkaempfera</taxon>
    </lineage>
</organism>
<evidence type="ECO:0000259" key="4">
    <source>
        <dbReference type="PROSITE" id="PS50977"/>
    </source>
</evidence>
<dbReference type="KEGG" id="stri:C7M71_027110"/>
<protein>
    <submittedName>
        <fullName evidence="5">TetR/AcrR family transcriptional regulator</fullName>
    </submittedName>
</protein>
<dbReference type="InterPro" id="IPR009057">
    <property type="entry name" value="Homeodomain-like_sf"/>
</dbReference>
<sequence>MSPNTDSHCCDPPLRRRVRGHLEKVAPRRTGVLHAPEALTAIDRGRGARSMTRRQRFREPVTRHMRSGTRWSPAGTATDVLRAAPGAAALRHGVKHGRLSWSRVQVECPCGSRQSGPGERNTPPNGHLEVLCAAGEFGPQSGGMTSHPDAPPRRPDEKRGSVRVPTAERRQQLIEAAVELMRRNGVEAVTLRAIAQEAGAPLATLHYCFRDKDELMRAAAQHWLGQFMQDSIPERLPLEAGLRATVRRISEAFWASLRAGSEDFRAQIELVTWAVRGGMHPMLAASMYAHHEEKLGEVFAAALEAAGEQSSIDPGILARSYVAAIDGITLQFVAEPENPRLPEVFDLMMESLLTQADV</sequence>
<dbReference type="EMBL" id="CP031264">
    <property type="protein sequence ID" value="AXI81700.1"/>
    <property type="molecule type" value="Genomic_DNA"/>
</dbReference>
<dbReference type="AlphaFoldDB" id="A0A345T6U5"/>